<evidence type="ECO:0000256" key="1">
    <source>
        <dbReference type="ARBA" id="ARBA00022490"/>
    </source>
</evidence>
<evidence type="ECO:0000313" key="5">
    <source>
        <dbReference type="Proteomes" id="UP001550850"/>
    </source>
</evidence>
<organism evidence="4 5">
    <name type="scientific">Streptomyces fragilis</name>
    <dbReference type="NCBI Taxonomy" id="67301"/>
    <lineage>
        <taxon>Bacteria</taxon>
        <taxon>Bacillati</taxon>
        <taxon>Actinomycetota</taxon>
        <taxon>Actinomycetes</taxon>
        <taxon>Kitasatosporales</taxon>
        <taxon>Streptomycetaceae</taxon>
        <taxon>Streptomyces</taxon>
    </lineage>
</organism>
<dbReference type="Gene3D" id="3.40.47.10">
    <property type="match status" value="2"/>
</dbReference>
<feature type="compositionally biased region" description="Polar residues" evidence="2">
    <location>
        <begin position="1"/>
        <end position="15"/>
    </location>
</feature>
<comment type="caution">
    <text evidence="4">The sequence shown here is derived from an EMBL/GenBank/DDBJ whole genome shotgun (WGS) entry which is preliminary data.</text>
</comment>
<evidence type="ECO:0000256" key="2">
    <source>
        <dbReference type="SAM" id="MobiDB-lite"/>
    </source>
</evidence>
<evidence type="ECO:0000313" key="4">
    <source>
        <dbReference type="EMBL" id="MEU3552852.1"/>
    </source>
</evidence>
<dbReference type="SUPFAM" id="SSF53901">
    <property type="entry name" value="Thiolase-like"/>
    <property type="match status" value="1"/>
</dbReference>
<dbReference type="PANTHER" id="PTHR34069:SF2">
    <property type="entry name" value="BETA-KETOACYL-[ACYL-CARRIER-PROTEIN] SYNTHASE III"/>
    <property type="match status" value="1"/>
</dbReference>
<dbReference type="InterPro" id="IPR013751">
    <property type="entry name" value="ACP_syn_III_N"/>
</dbReference>
<dbReference type="EMBL" id="JBEZUR010000001">
    <property type="protein sequence ID" value="MEU3552852.1"/>
    <property type="molecule type" value="Genomic_DNA"/>
</dbReference>
<feature type="compositionally biased region" description="Basic and acidic residues" evidence="2">
    <location>
        <begin position="16"/>
        <end position="33"/>
    </location>
</feature>
<keyword evidence="5" id="KW-1185">Reference proteome</keyword>
<evidence type="ECO:0000259" key="3">
    <source>
        <dbReference type="Pfam" id="PF08545"/>
    </source>
</evidence>
<protein>
    <submittedName>
        <fullName evidence="4">3-oxoacyl-ACP synthase</fullName>
    </submittedName>
</protein>
<feature type="region of interest" description="Disordered" evidence="2">
    <location>
        <begin position="390"/>
        <end position="421"/>
    </location>
</feature>
<feature type="domain" description="Beta-ketoacyl-[acyl-carrier-protein] synthase III N-terminal" evidence="3">
    <location>
        <begin position="199"/>
        <end position="256"/>
    </location>
</feature>
<dbReference type="InterPro" id="IPR016039">
    <property type="entry name" value="Thiolase-like"/>
</dbReference>
<sequence length="421" mass="44423">MSTRIPNTRNQSTRDQALRDQGPRNPSTRDRSGRTPSGRTPGAPPDGGPAGHGTPSGGAPAGGSPAGSTAPAGAPDAGRRGATASSHLSGPAYVLGEKELDHTVVEDLVERAREFGMPPQAALWGWGTVRRTAETLQSLAVRAGLTTLRTSGTDPSDVDCLVLCSTRFPGGPRTHGRFVQEVLDGLGLENAAFTGVTLNRCTNLLAGLRLAQALVTSGQHRKVLVVTTDRVTDESRRLEKFALFSDGAASALVSAEPLGPDAYEIVAGASAQDRSELEWTNEVSPVLSRTVNERILHAAEMKIGDIDAVLHLNLFKPLVVLKERQAGFTKDQLWLDNIPRFGHCFAADPLINLVDRAQNGQVKDGGSYLLAASVPGVRIGLLLRRRPAATAPGLQEHHTQGTAGPTAPRPATQADETGESR</sequence>
<feature type="region of interest" description="Disordered" evidence="2">
    <location>
        <begin position="1"/>
        <end position="86"/>
    </location>
</feature>
<name>A0ABV2YAU7_9ACTN</name>
<feature type="compositionally biased region" description="Low complexity" evidence="2">
    <location>
        <begin position="66"/>
        <end position="84"/>
    </location>
</feature>
<dbReference type="Proteomes" id="UP001550850">
    <property type="component" value="Unassembled WGS sequence"/>
</dbReference>
<gene>
    <name evidence="4" type="ORF">AB0E65_01220</name>
</gene>
<reference evidence="4 5" key="1">
    <citation type="submission" date="2024-06" db="EMBL/GenBank/DDBJ databases">
        <title>The Natural Products Discovery Center: Release of the First 8490 Sequenced Strains for Exploring Actinobacteria Biosynthetic Diversity.</title>
        <authorList>
            <person name="Kalkreuter E."/>
            <person name="Kautsar S.A."/>
            <person name="Yang D."/>
            <person name="Bader C.D."/>
            <person name="Teijaro C.N."/>
            <person name="Fluegel L."/>
            <person name="Davis C.M."/>
            <person name="Simpson J.R."/>
            <person name="Lauterbach L."/>
            <person name="Steele A.D."/>
            <person name="Gui C."/>
            <person name="Meng S."/>
            <person name="Li G."/>
            <person name="Viehrig K."/>
            <person name="Ye F."/>
            <person name="Su P."/>
            <person name="Kiefer A.F."/>
            <person name="Nichols A."/>
            <person name="Cepeda A.J."/>
            <person name="Yan W."/>
            <person name="Fan B."/>
            <person name="Jiang Y."/>
            <person name="Adhikari A."/>
            <person name="Zheng C.-J."/>
            <person name="Schuster L."/>
            <person name="Cowan T.M."/>
            <person name="Smanski M.J."/>
            <person name="Chevrette M.G."/>
            <person name="De Carvalho L.P.S."/>
            <person name="Shen B."/>
        </authorList>
    </citation>
    <scope>NUCLEOTIDE SEQUENCE [LARGE SCALE GENOMIC DNA]</scope>
    <source>
        <strain evidence="4 5">NPDC038104</strain>
    </source>
</reference>
<dbReference type="PANTHER" id="PTHR34069">
    <property type="entry name" value="3-OXOACYL-[ACYL-CARRIER-PROTEIN] SYNTHASE 3"/>
    <property type="match status" value="1"/>
</dbReference>
<keyword evidence="1" id="KW-0963">Cytoplasm</keyword>
<feature type="compositionally biased region" description="Gly residues" evidence="2">
    <location>
        <begin position="48"/>
        <end position="65"/>
    </location>
</feature>
<dbReference type="Pfam" id="PF08545">
    <property type="entry name" value="ACP_syn_III"/>
    <property type="match status" value="1"/>
</dbReference>
<dbReference type="RefSeq" id="WP_308216782.1">
    <property type="nucleotide sequence ID" value="NZ_BEVZ01000003.1"/>
</dbReference>
<proteinExistence type="predicted"/>
<accession>A0ABV2YAU7</accession>